<feature type="region of interest" description="Disordered" evidence="13">
    <location>
        <begin position="277"/>
        <end position="302"/>
    </location>
</feature>
<dbReference type="PROSITE" id="PS00344">
    <property type="entry name" value="GATA_ZN_FINGER_1"/>
    <property type="match status" value="1"/>
</dbReference>
<dbReference type="GO" id="GO:0043565">
    <property type="term" value="F:sequence-specific DNA binding"/>
    <property type="evidence" value="ECO:0007669"/>
    <property type="project" value="InterPro"/>
</dbReference>
<dbReference type="SUPFAM" id="SSF57716">
    <property type="entry name" value="Glucocorticoid receptor-like (DNA-binding domain)"/>
    <property type="match status" value="1"/>
</dbReference>
<feature type="region of interest" description="Disordered" evidence="13">
    <location>
        <begin position="173"/>
        <end position="253"/>
    </location>
</feature>
<dbReference type="PANTHER" id="PTHR45658">
    <property type="entry name" value="GATA TRANSCRIPTION FACTOR"/>
    <property type="match status" value="1"/>
</dbReference>
<feature type="compositionally biased region" description="Basic residues" evidence="13">
    <location>
        <begin position="211"/>
        <end position="220"/>
    </location>
</feature>
<proteinExistence type="inferred from homology"/>
<evidence type="ECO:0000256" key="9">
    <source>
        <dbReference type="ARBA" id="ARBA00023163"/>
    </source>
</evidence>
<dbReference type="SMART" id="SM00401">
    <property type="entry name" value="ZnF_GATA"/>
    <property type="match status" value="1"/>
</dbReference>
<organism evidence="15 16">
    <name type="scientific">Rhodamnia argentea</name>
    <dbReference type="NCBI Taxonomy" id="178133"/>
    <lineage>
        <taxon>Eukaryota</taxon>
        <taxon>Viridiplantae</taxon>
        <taxon>Streptophyta</taxon>
        <taxon>Embryophyta</taxon>
        <taxon>Tracheophyta</taxon>
        <taxon>Spermatophyta</taxon>
        <taxon>Magnoliopsida</taxon>
        <taxon>eudicotyledons</taxon>
        <taxon>Gunneridae</taxon>
        <taxon>Pentapetalae</taxon>
        <taxon>rosids</taxon>
        <taxon>malvids</taxon>
        <taxon>Myrtales</taxon>
        <taxon>Myrtaceae</taxon>
        <taxon>Myrtoideae</taxon>
        <taxon>Myrteae</taxon>
        <taxon>Australasian group</taxon>
        <taxon>Rhodamnia</taxon>
    </lineage>
</organism>
<dbReference type="PANTHER" id="PTHR45658:SF92">
    <property type="entry name" value="GATA TRANSCRIPTION FACTOR 5"/>
    <property type="match status" value="1"/>
</dbReference>
<evidence type="ECO:0000256" key="11">
    <source>
        <dbReference type="PIRNR" id="PIRNR016992"/>
    </source>
</evidence>
<keyword evidence="9 11" id="KW-0804">Transcription</keyword>
<keyword evidence="8 11" id="KW-0010">Activator</keyword>
<dbReference type="GO" id="GO:0030154">
    <property type="term" value="P:cell differentiation"/>
    <property type="evidence" value="ECO:0007669"/>
    <property type="project" value="TreeGrafter"/>
</dbReference>
<accession>A0A8B8NP90</accession>
<dbReference type="GeneID" id="115736295"/>
<evidence type="ECO:0000256" key="5">
    <source>
        <dbReference type="ARBA" id="ARBA00022833"/>
    </source>
</evidence>
<evidence type="ECO:0000313" key="15">
    <source>
        <dbReference type="Proteomes" id="UP000827889"/>
    </source>
</evidence>
<evidence type="ECO:0000256" key="7">
    <source>
        <dbReference type="ARBA" id="ARBA00023125"/>
    </source>
</evidence>
<evidence type="ECO:0000256" key="2">
    <source>
        <dbReference type="ARBA" id="ARBA00005694"/>
    </source>
</evidence>
<comment type="similarity">
    <text evidence="2 11">Belongs to the type IV zinc-finger family. Class A subfamily.</text>
</comment>
<name>A0A8B8NP90_9MYRT</name>
<dbReference type="AlphaFoldDB" id="A0A8B8NP90"/>
<dbReference type="GO" id="GO:0005634">
    <property type="term" value="C:nucleus"/>
    <property type="evidence" value="ECO:0007669"/>
    <property type="project" value="UniProtKB-SubCell"/>
</dbReference>
<evidence type="ECO:0000256" key="4">
    <source>
        <dbReference type="ARBA" id="ARBA00022771"/>
    </source>
</evidence>
<dbReference type="KEGG" id="rarg:115736295"/>
<keyword evidence="3" id="KW-0479">Metal-binding</keyword>
<dbReference type="InterPro" id="IPR000679">
    <property type="entry name" value="Znf_GATA"/>
</dbReference>
<dbReference type="Proteomes" id="UP000827889">
    <property type="component" value="Chromosome 11"/>
</dbReference>
<reference evidence="16" key="1">
    <citation type="submission" date="2025-08" db="UniProtKB">
        <authorList>
            <consortium name="RefSeq"/>
        </authorList>
    </citation>
    <scope>IDENTIFICATION</scope>
    <source>
        <tissue evidence="16">Leaf</tissue>
    </source>
</reference>
<dbReference type="PIRSF" id="PIRSF016992">
    <property type="entry name" value="TF_GATA_plant"/>
    <property type="match status" value="1"/>
</dbReference>
<feature type="compositionally biased region" description="Basic and acidic residues" evidence="13">
    <location>
        <begin position="126"/>
        <end position="137"/>
    </location>
</feature>
<dbReference type="InterPro" id="IPR016679">
    <property type="entry name" value="TF_GATA_pln"/>
</dbReference>
<dbReference type="InterPro" id="IPR013088">
    <property type="entry name" value="Znf_NHR/GATA"/>
</dbReference>
<feature type="compositionally biased region" description="Low complexity" evidence="13">
    <location>
        <begin position="221"/>
        <end position="253"/>
    </location>
</feature>
<evidence type="ECO:0000313" key="16">
    <source>
        <dbReference type="RefSeq" id="XP_030523778.2"/>
    </source>
</evidence>
<gene>
    <name evidence="16" type="primary">LOC115736295</name>
</gene>
<dbReference type="Pfam" id="PF00320">
    <property type="entry name" value="GATA"/>
    <property type="match status" value="1"/>
</dbReference>
<feature type="domain" description="GATA-type" evidence="14">
    <location>
        <begin position="294"/>
        <end position="330"/>
    </location>
</feature>
<feature type="compositionally biased region" description="Gly residues" evidence="13">
    <location>
        <begin position="104"/>
        <end position="113"/>
    </location>
</feature>
<evidence type="ECO:0000256" key="6">
    <source>
        <dbReference type="ARBA" id="ARBA00023015"/>
    </source>
</evidence>
<keyword evidence="4 12" id="KW-0863">Zinc-finger</keyword>
<feature type="region of interest" description="Disordered" evidence="13">
    <location>
        <begin position="87"/>
        <end position="145"/>
    </location>
</feature>
<evidence type="ECO:0000256" key="13">
    <source>
        <dbReference type="SAM" id="MobiDB-lite"/>
    </source>
</evidence>
<evidence type="ECO:0000256" key="1">
    <source>
        <dbReference type="ARBA" id="ARBA00004123"/>
    </source>
</evidence>
<comment type="function">
    <text evidence="11">Transcriptional activator that specifically binds 5'-GATA-3' or 5'-GAT-3' motifs within gene promoters.</text>
</comment>
<keyword evidence="10 11" id="KW-0539">Nucleus</keyword>
<dbReference type="PROSITE" id="PS50114">
    <property type="entry name" value="GATA_ZN_FINGER_2"/>
    <property type="match status" value="1"/>
</dbReference>
<keyword evidence="7 11" id="KW-0238">DNA-binding</keyword>
<comment type="subcellular location">
    <subcellularLocation>
        <location evidence="1 11">Nucleus</location>
    </subcellularLocation>
</comment>
<evidence type="ECO:0000256" key="10">
    <source>
        <dbReference type="ARBA" id="ARBA00023242"/>
    </source>
</evidence>
<dbReference type="GO" id="GO:0008270">
    <property type="term" value="F:zinc ion binding"/>
    <property type="evidence" value="ECO:0007669"/>
    <property type="project" value="UniProtKB-KW"/>
</dbReference>
<evidence type="ECO:0000256" key="8">
    <source>
        <dbReference type="ARBA" id="ARBA00023159"/>
    </source>
</evidence>
<feature type="compositionally biased region" description="Polar residues" evidence="13">
    <location>
        <begin position="286"/>
        <end position="298"/>
    </location>
</feature>
<evidence type="ECO:0000256" key="3">
    <source>
        <dbReference type="ARBA" id="ARBA00022723"/>
    </source>
</evidence>
<evidence type="ECO:0000259" key="14">
    <source>
        <dbReference type="PROSITE" id="PS50114"/>
    </source>
</evidence>
<dbReference type="InterPro" id="IPR051140">
    <property type="entry name" value="GATA_TF"/>
</dbReference>
<keyword evidence="15" id="KW-1185">Reference proteome</keyword>
<dbReference type="GO" id="GO:0045893">
    <property type="term" value="P:positive regulation of DNA-templated transcription"/>
    <property type="evidence" value="ECO:0007669"/>
    <property type="project" value="InterPro"/>
</dbReference>
<dbReference type="RefSeq" id="XP_030523778.2">
    <property type="nucleotide sequence ID" value="XM_030667918.2"/>
</dbReference>
<dbReference type="Gene3D" id="3.30.50.10">
    <property type="entry name" value="Erythroid Transcription Factor GATA-1, subunit A"/>
    <property type="match status" value="1"/>
</dbReference>
<evidence type="ECO:0000256" key="12">
    <source>
        <dbReference type="PROSITE-ProRule" id="PRU00094"/>
    </source>
</evidence>
<protein>
    <recommendedName>
        <fullName evidence="11">GATA transcription factor</fullName>
    </recommendedName>
</protein>
<sequence>MRVCGNRREKFCLLAGFELWVFWVFVCAQVEREMEALKTSFRMEMAARPFVSDEIVWPAAHNTQNASSSDDFLVDDLLDFSNDEGLAQAQEQEGEERNPKEEGGGGGGGGGEGEGAKLVSSASYSAEERFSAEKDELGPLPASELSVPDDDLADLEWLSHFVDDSFTKFSSPFPAGFPAEKPRNPQNHQNRSGPEALGLGTPHFATPSQAKSRRSKRARTGGRVWSLGSPSLTDASSSSCSSSSTSSNSPASNWLVCTTHPVQRFEPLENVTYLESKLPAKKQKRPAQQASGPTQPTRRCSHCGVQKTPQWRAGPLGAKTLCNACGVRFKSGRLFPEYRPACSPTFSSEMHSNHHRKVLEMRRKKEVLGPTGSAQAVPSF</sequence>
<keyword evidence="5" id="KW-0862">Zinc</keyword>
<keyword evidence="6 11" id="KW-0805">Transcription regulation</keyword>
<dbReference type="CDD" id="cd00202">
    <property type="entry name" value="ZnF_GATA"/>
    <property type="match status" value="1"/>
</dbReference>